<evidence type="ECO:0000313" key="3">
    <source>
        <dbReference type="Proteomes" id="UP001500307"/>
    </source>
</evidence>
<comment type="caution">
    <text evidence="2">The sequence shown here is derived from an EMBL/GenBank/DDBJ whole genome shotgun (WGS) entry which is preliminary data.</text>
</comment>
<protein>
    <submittedName>
        <fullName evidence="2">Lycopene cyclase family protein</fullName>
    </submittedName>
</protein>
<sequence length="451" mass="48822">MEHPPGDPVPQQPHPQRRLRHAVPRSSVFPRIYAPPRARVGGSPGRRPPGVWQRGGVDGSPADVDLALVGGGGAASLVLAALHRRGVSGLRIAVVDPVHKRGQDRTWAFWGTPGNDLDPMLSASWSRADVVTPAGRRVLSLAPLRYAMLRSAPVYDRAAEAEAQLGAVRIGAAAGAVDDDGHRVTVRDPDGRPLVRAGWVLDSRPRPPARPGRTSWLQHFRGWWVEADAPTFDPDRAVLMDFRTPQPARGVSFGYVLPVSDRYALVEYTEFSPALLTDPGYDAALRGYLDLLGLDPATLRVREVEHGVIPMTDGPFVARPSPRVVRLGTAGGATRPSTGFTFAAMHRQAEQVAAALAAGRPPVPRAAYPRRHLWMDAVALRALDRGHVGGVEFFDRLFDRNPAERVLRFLDGVTSPAEDLAVMRSSPLLPMTGAVLGDAVGRLRARVRRPS</sequence>
<dbReference type="Pfam" id="PF05834">
    <property type="entry name" value="Lycopene_cycl"/>
    <property type="match status" value="1"/>
</dbReference>
<evidence type="ECO:0000256" key="1">
    <source>
        <dbReference type="SAM" id="MobiDB-lite"/>
    </source>
</evidence>
<evidence type="ECO:0000313" key="2">
    <source>
        <dbReference type="EMBL" id="GAA4574615.1"/>
    </source>
</evidence>
<dbReference type="InterPro" id="IPR036188">
    <property type="entry name" value="FAD/NAD-bd_sf"/>
</dbReference>
<reference evidence="3" key="1">
    <citation type="journal article" date="2019" name="Int. J. Syst. Evol. Microbiol.">
        <title>The Global Catalogue of Microorganisms (GCM) 10K type strain sequencing project: providing services to taxonomists for standard genome sequencing and annotation.</title>
        <authorList>
            <consortium name="The Broad Institute Genomics Platform"/>
            <consortium name="The Broad Institute Genome Sequencing Center for Infectious Disease"/>
            <person name="Wu L."/>
            <person name="Ma J."/>
        </authorList>
    </citation>
    <scope>NUCLEOTIDE SEQUENCE [LARGE SCALE GENOMIC DNA]</scope>
    <source>
        <strain evidence="3">JCM 3175</strain>
    </source>
</reference>
<dbReference type="Proteomes" id="UP001500307">
    <property type="component" value="Unassembled WGS sequence"/>
</dbReference>
<gene>
    <name evidence="2" type="ORF">GCM10023176_42000</name>
</gene>
<organism evidence="2 3">
    <name type="scientific">Micromonospora coerulea</name>
    <dbReference type="NCBI Taxonomy" id="47856"/>
    <lineage>
        <taxon>Bacteria</taxon>
        <taxon>Bacillati</taxon>
        <taxon>Actinomycetota</taxon>
        <taxon>Actinomycetes</taxon>
        <taxon>Micromonosporales</taxon>
        <taxon>Micromonosporaceae</taxon>
        <taxon>Micromonospora</taxon>
    </lineage>
</organism>
<proteinExistence type="predicted"/>
<name>A0ABP8SU73_9ACTN</name>
<accession>A0ABP8SU73</accession>
<dbReference type="SUPFAM" id="SSF51905">
    <property type="entry name" value="FAD/NAD(P)-binding domain"/>
    <property type="match status" value="1"/>
</dbReference>
<keyword evidence="3" id="KW-1185">Reference proteome</keyword>
<feature type="region of interest" description="Disordered" evidence="1">
    <location>
        <begin position="1"/>
        <end position="57"/>
    </location>
</feature>
<dbReference type="EMBL" id="BAABGU010000024">
    <property type="protein sequence ID" value="GAA4574615.1"/>
    <property type="molecule type" value="Genomic_DNA"/>
</dbReference>
<feature type="compositionally biased region" description="Pro residues" evidence="1">
    <location>
        <begin position="1"/>
        <end position="13"/>
    </location>
</feature>